<evidence type="ECO:0000256" key="1">
    <source>
        <dbReference type="SAM" id="Coils"/>
    </source>
</evidence>
<keyword evidence="2" id="KW-0472">Membrane</keyword>
<comment type="caution">
    <text evidence="4">The sequence shown here is derived from an EMBL/GenBank/DDBJ whole genome shotgun (WGS) entry which is preliminary data.</text>
</comment>
<evidence type="ECO:0000259" key="3">
    <source>
        <dbReference type="Pfam" id="PF02470"/>
    </source>
</evidence>
<proteinExistence type="predicted"/>
<dbReference type="EMBL" id="JAJKBJ010000001">
    <property type="protein sequence ID" value="MCL9682793.1"/>
    <property type="molecule type" value="Genomic_DNA"/>
</dbReference>
<keyword evidence="1" id="KW-0175">Coiled coil</keyword>
<feature type="coiled-coil region" evidence="1">
    <location>
        <begin position="141"/>
        <end position="168"/>
    </location>
</feature>
<dbReference type="Pfam" id="PF02470">
    <property type="entry name" value="MlaD"/>
    <property type="match status" value="1"/>
</dbReference>
<reference evidence="4" key="1">
    <citation type="submission" date="2021-11" db="EMBL/GenBank/DDBJ databases">
        <title>Legionella maioricencis sp. nov., a new species isolated from hot water samples in Mallorca.</title>
        <authorList>
            <person name="Crespi S."/>
            <person name="Drasar V."/>
            <person name="Salva-Serra F."/>
            <person name="Jaen-Luchoro D."/>
            <person name="Pineiro-Iglesias B."/>
            <person name="Aliaga F."/>
            <person name="Fernandez-Juarez V."/>
            <person name="Coll G."/>
            <person name="Moore E.R.B."/>
            <person name="Bennasar-Figueras A."/>
        </authorList>
    </citation>
    <scope>NUCLEOTIDE SEQUENCE</scope>
    <source>
        <strain evidence="4">HCPI-6</strain>
    </source>
</reference>
<dbReference type="PANTHER" id="PTHR36698">
    <property type="entry name" value="BLL5892 PROTEIN"/>
    <property type="match status" value="1"/>
</dbReference>
<gene>
    <name evidence="4" type="ORF">LOX96_01670</name>
</gene>
<dbReference type="Proteomes" id="UP001139721">
    <property type="component" value="Unassembled WGS sequence"/>
</dbReference>
<dbReference type="InterPro" id="IPR003399">
    <property type="entry name" value="Mce/MlaD"/>
</dbReference>
<feature type="domain" description="Mce/MlaD" evidence="3">
    <location>
        <begin position="38"/>
        <end position="114"/>
    </location>
</feature>
<sequence length="307" mass="33197">MESKTNYTIVGLIVLILAAGLLSAGLWLSVGFNQKKYSSYTVYFPESVAGLTQDAPVKFNGVQVGNVKKIKLNNNDPRQVEVTLNIEEGTPITNSTSATLISQGITGVTYLGLSASTSDLTPLQKMPGEPYPVIPTKPSLFNQLDTILKEVSENVNKLSNEAQRIFNEENAKHIKESLANIERVTQVVADNNDKINRSLKNADLFLANMAKVSNDIPQLIKELKTGVVKFNSAATDIGKAGKHVSKTMASGKNAIDKISQQALPPAVILLHRLNAISANLEKISNEMRQNPSVIIRGTKPPKPGPGE</sequence>
<dbReference type="AlphaFoldDB" id="A0A9X2IBI3"/>
<keyword evidence="5" id="KW-1185">Reference proteome</keyword>
<evidence type="ECO:0000313" key="5">
    <source>
        <dbReference type="Proteomes" id="UP001139721"/>
    </source>
</evidence>
<feature type="transmembrane region" description="Helical" evidence="2">
    <location>
        <begin position="6"/>
        <end position="28"/>
    </location>
</feature>
<dbReference type="RefSeq" id="WP_250420772.1">
    <property type="nucleotide sequence ID" value="NZ_JAJKBJ010000001.1"/>
</dbReference>
<organism evidence="4 5">
    <name type="scientific">Legionella maioricensis</name>
    <dbReference type="NCBI Taxonomy" id="2896528"/>
    <lineage>
        <taxon>Bacteria</taxon>
        <taxon>Pseudomonadati</taxon>
        <taxon>Pseudomonadota</taxon>
        <taxon>Gammaproteobacteria</taxon>
        <taxon>Legionellales</taxon>
        <taxon>Legionellaceae</taxon>
        <taxon>Legionella</taxon>
    </lineage>
</organism>
<accession>A0A9X2IBI3</accession>
<evidence type="ECO:0000256" key="2">
    <source>
        <dbReference type="SAM" id="Phobius"/>
    </source>
</evidence>
<dbReference type="PANTHER" id="PTHR36698:SF2">
    <property type="entry name" value="MCE_MLAD DOMAIN-CONTAINING PROTEIN"/>
    <property type="match status" value="1"/>
</dbReference>
<keyword evidence="2" id="KW-1133">Transmembrane helix</keyword>
<protein>
    <submittedName>
        <fullName evidence="4">MCE family protein</fullName>
    </submittedName>
</protein>
<evidence type="ECO:0000313" key="4">
    <source>
        <dbReference type="EMBL" id="MCL9682793.1"/>
    </source>
</evidence>
<name>A0A9X2IBI3_9GAMM</name>
<keyword evidence="2" id="KW-0812">Transmembrane</keyword>